<evidence type="ECO:0000313" key="2">
    <source>
        <dbReference type="Proteomes" id="UP000197619"/>
    </source>
</evidence>
<sequence length="83" mass="9592">MLQSCLHRCEHHRVILEAEERYRGELRRVAAGNNSRCATHQSMEFMFNTWNLCFGIALKILNFCLFASDCLAVLNSVIEFALQ</sequence>
<protein>
    <submittedName>
        <fullName evidence="1">Uncharacterized protein</fullName>
    </submittedName>
</protein>
<dbReference type="Proteomes" id="UP000197619">
    <property type="component" value="Unassembled WGS sequence"/>
</dbReference>
<accession>A0A218UKD5</accession>
<gene>
    <name evidence="1" type="ORF">RLOC_00007142</name>
</gene>
<keyword evidence="2" id="KW-1185">Reference proteome</keyword>
<comment type="caution">
    <text evidence="1">The sequence shown here is derived from an EMBL/GenBank/DDBJ whole genome shotgun (WGS) entry which is preliminary data.</text>
</comment>
<dbReference type="AlphaFoldDB" id="A0A218UKD5"/>
<evidence type="ECO:0000313" key="1">
    <source>
        <dbReference type="EMBL" id="OWK54247.1"/>
    </source>
</evidence>
<dbReference type="EMBL" id="MUZQ01000245">
    <property type="protein sequence ID" value="OWK54247.1"/>
    <property type="molecule type" value="Genomic_DNA"/>
</dbReference>
<organism evidence="1 2">
    <name type="scientific">Lonchura striata</name>
    <name type="common">white-rumped munia</name>
    <dbReference type="NCBI Taxonomy" id="40157"/>
    <lineage>
        <taxon>Eukaryota</taxon>
        <taxon>Metazoa</taxon>
        <taxon>Chordata</taxon>
        <taxon>Craniata</taxon>
        <taxon>Vertebrata</taxon>
        <taxon>Euteleostomi</taxon>
        <taxon>Archelosauria</taxon>
        <taxon>Archosauria</taxon>
        <taxon>Dinosauria</taxon>
        <taxon>Saurischia</taxon>
        <taxon>Theropoda</taxon>
        <taxon>Coelurosauria</taxon>
        <taxon>Aves</taxon>
        <taxon>Neognathae</taxon>
        <taxon>Neoaves</taxon>
        <taxon>Telluraves</taxon>
        <taxon>Australaves</taxon>
        <taxon>Passeriformes</taxon>
        <taxon>Passeroidea</taxon>
        <taxon>Estrildidae</taxon>
        <taxon>Estrildinae</taxon>
        <taxon>Lonchura</taxon>
    </lineage>
</organism>
<reference evidence="1 2" key="1">
    <citation type="submission" date="2017-05" db="EMBL/GenBank/DDBJ databases">
        <title>Genome of assembly of the Bengalese finch, Lonchura striata domestica.</title>
        <authorList>
            <person name="Colquitt B.M."/>
            <person name="Brainard M.S."/>
        </authorList>
    </citation>
    <scope>NUCLEOTIDE SEQUENCE [LARGE SCALE GENOMIC DNA]</scope>
    <source>
        <strain evidence="1">White83orange57</strain>
    </source>
</reference>
<proteinExistence type="predicted"/>
<name>A0A218UKD5_9PASE</name>